<dbReference type="AlphaFoldDB" id="A0A8S9Y9Q0"/>
<dbReference type="EMBL" id="JTDE01021540">
    <property type="protein sequence ID" value="KAF7232791.1"/>
    <property type="molecule type" value="Genomic_DNA"/>
</dbReference>
<dbReference type="Proteomes" id="UP000822476">
    <property type="component" value="Unassembled WGS sequence"/>
</dbReference>
<protein>
    <submittedName>
        <fullName evidence="1">Uncharacterized protein</fullName>
    </submittedName>
</protein>
<reference evidence="1" key="1">
    <citation type="submission" date="2019-07" db="EMBL/GenBank/DDBJ databases">
        <title>Annotation for the trematode Paragonimus miyazaki's.</title>
        <authorList>
            <person name="Choi Y.-J."/>
        </authorList>
    </citation>
    <scope>NUCLEOTIDE SEQUENCE</scope>
    <source>
        <strain evidence="1">Japan</strain>
    </source>
</reference>
<accession>A0A8S9Y9Q0</accession>
<evidence type="ECO:0000313" key="1">
    <source>
        <dbReference type="EMBL" id="KAF7232791.1"/>
    </source>
</evidence>
<proteinExistence type="predicted"/>
<organism evidence="1 2">
    <name type="scientific">Paragonimus skrjabini miyazakii</name>
    <dbReference type="NCBI Taxonomy" id="59628"/>
    <lineage>
        <taxon>Eukaryota</taxon>
        <taxon>Metazoa</taxon>
        <taxon>Spiralia</taxon>
        <taxon>Lophotrochozoa</taxon>
        <taxon>Platyhelminthes</taxon>
        <taxon>Trematoda</taxon>
        <taxon>Digenea</taxon>
        <taxon>Plagiorchiida</taxon>
        <taxon>Troglotremata</taxon>
        <taxon>Troglotrematidae</taxon>
        <taxon>Paragonimus</taxon>
    </lineage>
</organism>
<comment type="caution">
    <text evidence="1">The sequence shown here is derived from an EMBL/GenBank/DDBJ whole genome shotgun (WGS) entry which is preliminary data.</text>
</comment>
<keyword evidence="2" id="KW-1185">Reference proteome</keyword>
<sequence>MDPRERRLKIGKYCKRTLYNRNKVDQSTTGIPTSMDLDGNNLCQNSLFTHVCSREFILSNQNRLTIILGKFVSSSAKMPVNQTTEEVSGRHCDISAQTNDFQQQITEDLTYQLINSNCIDRNHSPRRFPIHVRCAEEQTNRRNNTNDNLTSLWRPGCDGEFFTGNSVLD</sequence>
<evidence type="ECO:0000313" key="2">
    <source>
        <dbReference type="Proteomes" id="UP000822476"/>
    </source>
</evidence>
<name>A0A8S9Y9Q0_9TREM</name>
<gene>
    <name evidence="1" type="ORF">EG68_11908</name>
</gene>